<evidence type="ECO:0000313" key="1">
    <source>
        <dbReference type="EMBL" id="KAH3787065.1"/>
    </source>
</evidence>
<comment type="caution">
    <text evidence="1">The sequence shown here is derived from an EMBL/GenBank/DDBJ whole genome shotgun (WGS) entry which is preliminary data.</text>
</comment>
<reference evidence="1" key="1">
    <citation type="journal article" date="2019" name="bioRxiv">
        <title>The Genome of the Zebra Mussel, Dreissena polymorpha: A Resource for Invasive Species Research.</title>
        <authorList>
            <person name="McCartney M.A."/>
            <person name="Auch B."/>
            <person name="Kono T."/>
            <person name="Mallez S."/>
            <person name="Zhang Y."/>
            <person name="Obille A."/>
            <person name="Becker A."/>
            <person name="Abrahante J.E."/>
            <person name="Garbe J."/>
            <person name="Badalamenti J.P."/>
            <person name="Herman A."/>
            <person name="Mangelson H."/>
            <person name="Liachko I."/>
            <person name="Sullivan S."/>
            <person name="Sone E.D."/>
            <person name="Koren S."/>
            <person name="Silverstein K.A.T."/>
            <person name="Beckman K.B."/>
            <person name="Gohl D.M."/>
        </authorList>
    </citation>
    <scope>NUCLEOTIDE SEQUENCE</scope>
    <source>
        <strain evidence="1">Duluth1</strain>
        <tissue evidence="1">Whole animal</tissue>
    </source>
</reference>
<gene>
    <name evidence="1" type="ORF">DPMN_165184</name>
</gene>
<sequence length="53" mass="6484">MLIAHHDIRIFWSERETGSKQRRKKRRIHENYVVLPKLPEANFILINVIQQFL</sequence>
<organism evidence="1 2">
    <name type="scientific">Dreissena polymorpha</name>
    <name type="common">Zebra mussel</name>
    <name type="synonym">Mytilus polymorpha</name>
    <dbReference type="NCBI Taxonomy" id="45954"/>
    <lineage>
        <taxon>Eukaryota</taxon>
        <taxon>Metazoa</taxon>
        <taxon>Spiralia</taxon>
        <taxon>Lophotrochozoa</taxon>
        <taxon>Mollusca</taxon>
        <taxon>Bivalvia</taxon>
        <taxon>Autobranchia</taxon>
        <taxon>Heteroconchia</taxon>
        <taxon>Euheterodonta</taxon>
        <taxon>Imparidentia</taxon>
        <taxon>Neoheterodontei</taxon>
        <taxon>Myida</taxon>
        <taxon>Dreissenoidea</taxon>
        <taxon>Dreissenidae</taxon>
        <taxon>Dreissena</taxon>
    </lineage>
</organism>
<proteinExistence type="predicted"/>
<protein>
    <submittedName>
        <fullName evidence="1">Uncharacterized protein</fullName>
    </submittedName>
</protein>
<dbReference type="EMBL" id="JAIWYP010000008">
    <property type="protein sequence ID" value="KAH3787065.1"/>
    <property type="molecule type" value="Genomic_DNA"/>
</dbReference>
<dbReference type="Proteomes" id="UP000828390">
    <property type="component" value="Unassembled WGS sequence"/>
</dbReference>
<name>A0A9D4EZU1_DREPO</name>
<evidence type="ECO:0000313" key="2">
    <source>
        <dbReference type="Proteomes" id="UP000828390"/>
    </source>
</evidence>
<reference evidence="1" key="2">
    <citation type="submission" date="2020-11" db="EMBL/GenBank/DDBJ databases">
        <authorList>
            <person name="McCartney M.A."/>
            <person name="Auch B."/>
            <person name="Kono T."/>
            <person name="Mallez S."/>
            <person name="Becker A."/>
            <person name="Gohl D.M."/>
            <person name="Silverstein K.A.T."/>
            <person name="Koren S."/>
            <person name="Bechman K.B."/>
            <person name="Herman A."/>
            <person name="Abrahante J.E."/>
            <person name="Garbe J."/>
        </authorList>
    </citation>
    <scope>NUCLEOTIDE SEQUENCE</scope>
    <source>
        <strain evidence="1">Duluth1</strain>
        <tissue evidence="1">Whole animal</tissue>
    </source>
</reference>
<accession>A0A9D4EZU1</accession>
<keyword evidence="2" id="KW-1185">Reference proteome</keyword>
<dbReference type="AlphaFoldDB" id="A0A9D4EZU1"/>